<accession>A0AAN9GCW5</accession>
<evidence type="ECO:0000256" key="3">
    <source>
        <dbReference type="ARBA" id="ARBA00022737"/>
    </source>
</evidence>
<evidence type="ECO:0000256" key="6">
    <source>
        <dbReference type="SAM" id="SignalP"/>
    </source>
</evidence>
<keyword evidence="9" id="KW-1185">Reference proteome</keyword>
<comment type="caution">
    <text evidence="8">The sequence shown here is derived from an EMBL/GenBank/DDBJ whole genome shotgun (WGS) entry which is preliminary data.</text>
</comment>
<dbReference type="InterPro" id="IPR051940">
    <property type="entry name" value="Chitin_bind-dev_reg"/>
</dbReference>
<feature type="domain" description="Chitin-binding type-2" evidence="7">
    <location>
        <begin position="113"/>
        <end position="178"/>
    </location>
</feature>
<evidence type="ECO:0000259" key="7">
    <source>
        <dbReference type="PROSITE" id="PS50940"/>
    </source>
</evidence>
<evidence type="ECO:0000256" key="5">
    <source>
        <dbReference type="ARBA" id="ARBA00023180"/>
    </source>
</evidence>
<keyword evidence="1" id="KW-0147">Chitin-binding</keyword>
<dbReference type="GO" id="GO:0005576">
    <property type="term" value="C:extracellular region"/>
    <property type="evidence" value="ECO:0007669"/>
    <property type="project" value="InterPro"/>
</dbReference>
<dbReference type="PANTHER" id="PTHR23301:SF0">
    <property type="entry name" value="CHITIN-BINDING TYPE-2 DOMAIN-CONTAINING PROTEIN-RELATED"/>
    <property type="match status" value="1"/>
</dbReference>
<keyword evidence="2 6" id="KW-0732">Signal</keyword>
<feature type="domain" description="Chitin-binding type-2" evidence="7">
    <location>
        <begin position="29"/>
        <end position="87"/>
    </location>
</feature>
<organism evidence="8 9">
    <name type="scientific">Littorina saxatilis</name>
    <dbReference type="NCBI Taxonomy" id="31220"/>
    <lineage>
        <taxon>Eukaryota</taxon>
        <taxon>Metazoa</taxon>
        <taxon>Spiralia</taxon>
        <taxon>Lophotrochozoa</taxon>
        <taxon>Mollusca</taxon>
        <taxon>Gastropoda</taxon>
        <taxon>Caenogastropoda</taxon>
        <taxon>Littorinimorpha</taxon>
        <taxon>Littorinoidea</taxon>
        <taxon>Littorinidae</taxon>
        <taxon>Littorina</taxon>
    </lineage>
</organism>
<dbReference type="Gene3D" id="2.170.140.10">
    <property type="entry name" value="Chitin binding domain"/>
    <property type="match status" value="2"/>
</dbReference>
<name>A0AAN9GCW5_9CAEN</name>
<evidence type="ECO:0000313" key="8">
    <source>
        <dbReference type="EMBL" id="KAK7102889.1"/>
    </source>
</evidence>
<dbReference type="InterPro" id="IPR002557">
    <property type="entry name" value="Chitin-bd_dom"/>
</dbReference>
<dbReference type="Pfam" id="PF01607">
    <property type="entry name" value="CBM_14"/>
    <property type="match status" value="3"/>
</dbReference>
<dbReference type="Proteomes" id="UP001374579">
    <property type="component" value="Unassembled WGS sequence"/>
</dbReference>
<dbReference type="PANTHER" id="PTHR23301">
    <property type="entry name" value="CHITIN BINDING PERITROPHIN-A"/>
    <property type="match status" value="1"/>
</dbReference>
<evidence type="ECO:0000256" key="1">
    <source>
        <dbReference type="ARBA" id="ARBA00022669"/>
    </source>
</evidence>
<dbReference type="SUPFAM" id="SSF57625">
    <property type="entry name" value="Invertebrate chitin-binding proteins"/>
    <property type="match status" value="2"/>
</dbReference>
<dbReference type="PROSITE" id="PS50940">
    <property type="entry name" value="CHIT_BIND_II"/>
    <property type="match status" value="3"/>
</dbReference>
<feature type="signal peptide" evidence="6">
    <location>
        <begin position="1"/>
        <end position="25"/>
    </location>
</feature>
<dbReference type="InterPro" id="IPR036508">
    <property type="entry name" value="Chitin-bd_dom_sf"/>
</dbReference>
<feature type="chain" id="PRO_5042967407" description="Chitin-binding type-2 domain-containing protein" evidence="6">
    <location>
        <begin position="26"/>
        <end position="328"/>
    </location>
</feature>
<proteinExistence type="predicted"/>
<keyword evidence="4" id="KW-1015">Disulfide bond</keyword>
<sequence length="328" mass="37106">MASHIYQEILAIFGLAVLFCSTVTADHFQPVCRSQVGFLRHPQNCSLYFMCIRGVPSPPLSCPPGFVFSIRYSVCLPVDTLFNDCYVSRTTKSSPPTTTTTTTTTSTPTLSVEERCQMDRTAVFPHPGQCQLFYNCSNDAQPDWPSFFDRYLDECEYPLLFNAVTSRCEDFHDVTCGDRVEHVNRCSYLRSKCVTSHCVPCWVRFATCSDLPDGMNVFVGREWTPYYAICKDNRSLGFDVCPFNDTLKIPEFFSPDQGECVSLYEVPREHSGYQLDCSTRDDGLYLDDVTSRPDLYYRCHGGHLTEINVCPSGERFDKATDLCVSLGI</sequence>
<reference evidence="8 9" key="1">
    <citation type="submission" date="2024-02" db="EMBL/GenBank/DDBJ databases">
        <title>Chromosome-scale genome assembly of the rough periwinkle Littorina saxatilis.</title>
        <authorList>
            <person name="De Jode A."/>
            <person name="Faria R."/>
            <person name="Formenti G."/>
            <person name="Sims Y."/>
            <person name="Smith T.P."/>
            <person name="Tracey A."/>
            <person name="Wood J.M.D."/>
            <person name="Zagrodzka Z.B."/>
            <person name="Johannesson K."/>
            <person name="Butlin R.K."/>
            <person name="Leder E.H."/>
        </authorList>
    </citation>
    <scope>NUCLEOTIDE SEQUENCE [LARGE SCALE GENOMIC DNA]</scope>
    <source>
        <strain evidence="8">Snail1</strain>
        <tissue evidence="8">Muscle</tissue>
    </source>
</reference>
<keyword evidence="3" id="KW-0677">Repeat</keyword>
<feature type="domain" description="Chitin-binding type-2" evidence="7">
    <location>
        <begin position="274"/>
        <end position="323"/>
    </location>
</feature>
<evidence type="ECO:0000256" key="2">
    <source>
        <dbReference type="ARBA" id="ARBA00022729"/>
    </source>
</evidence>
<evidence type="ECO:0000256" key="4">
    <source>
        <dbReference type="ARBA" id="ARBA00023157"/>
    </source>
</evidence>
<gene>
    <name evidence="8" type="ORF">V1264_021047</name>
</gene>
<dbReference type="AlphaFoldDB" id="A0AAN9GCW5"/>
<protein>
    <recommendedName>
        <fullName evidence="7">Chitin-binding type-2 domain-containing protein</fullName>
    </recommendedName>
</protein>
<dbReference type="EMBL" id="JBAMIC010000010">
    <property type="protein sequence ID" value="KAK7102889.1"/>
    <property type="molecule type" value="Genomic_DNA"/>
</dbReference>
<evidence type="ECO:0000313" key="9">
    <source>
        <dbReference type="Proteomes" id="UP001374579"/>
    </source>
</evidence>
<dbReference type="SMART" id="SM00494">
    <property type="entry name" value="ChtBD2"/>
    <property type="match status" value="3"/>
</dbReference>
<dbReference type="GO" id="GO:0008061">
    <property type="term" value="F:chitin binding"/>
    <property type="evidence" value="ECO:0007669"/>
    <property type="project" value="UniProtKB-KW"/>
</dbReference>
<keyword evidence="5" id="KW-0325">Glycoprotein</keyword>